<accession>A0A2P2QUB1</accession>
<dbReference type="EMBL" id="GGEC01090044">
    <property type="protein sequence ID" value="MBX70528.1"/>
    <property type="molecule type" value="Transcribed_RNA"/>
</dbReference>
<proteinExistence type="predicted"/>
<protein>
    <submittedName>
        <fullName evidence="1">Uncharacterized protein</fullName>
    </submittedName>
</protein>
<evidence type="ECO:0000313" key="1">
    <source>
        <dbReference type="EMBL" id="MBX70528.1"/>
    </source>
</evidence>
<dbReference type="AlphaFoldDB" id="A0A2P2QUB1"/>
<name>A0A2P2QUB1_RHIMU</name>
<organism evidence="1">
    <name type="scientific">Rhizophora mucronata</name>
    <name type="common">Asiatic mangrove</name>
    <dbReference type="NCBI Taxonomy" id="61149"/>
    <lineage>
        <taxon>Eukaryota</taxon>
        <taxon>Viridiplantae</taxon>
        <taxon>Streptophyta</taxon>
        <taxon>Embryophyta</taxon>
        <taxon>Tracheophyta</taxon>
        <taxon>Spermatophyta</taxon>
        <taxon>Magnoliopsida</taxon>
        <taxon>eudicotyledons</taxon>
        <taxon>Gunneridae</taxon>
        <taxon>Pentapetalae</taxon>
        <taxon>rosids</taxon>
        <taxon>fabids</taxon>
        <taxon>Malpighiales</taxon>
        <taxon>Rhizophoraceae</taxon>
        <taxon>Rhizophora</taxon>
    </lineage>
</organism>
<reference evidence="1" key="1">
    <citation type="submission" date="2018-02" db="EMBL/GenBank/DDBJ databases">
        <title>Rhizophora mucronata_Transcriptome.</title>
        <authorList>
            <person name="Meera S.P."/>
            <person name="Sreeshan A."/>
            <person name="Augustine A."/>
        </authorList>
    </citation>
    <scope>NUCLEOTIDE SEQUENCE</scope>
    <source>
        <tissue evidence="1">Leaf</tissue>
    </source>
</reference>
<sequence>MMNLEIQFGRIVSRAGRIKRTRRKMLHPRLRKSQLKFHLSSRWKRNRQQRLHSHFQLSFQFHATNSPHTEL</sequence>